<evidence type="ECO:0000313" key="2">
    <source>
        <dbReference type="EMBL" id="SLN77384.1"/>
    </source>
</evidence>
<protein>
    <submittedName>
        <fullName evidence="2">Uncharacterized protein</fullName>
    </submittedName>
</protein>
<dbReference type="Proteomes" id="UP000193200">
    <property type="component" value="Unassembled WGS sequence"/>
</dbReference>
<sequence>MDDKSKIAQVVARLDEYNLSKTRKKVFDFSRDAAITASTMLDETSERSGAGPRNRHLGTRPDRAEYLAEAQRLADEYFLRHPERGAKAAAEWLVNTNQLANFKTKFEPGHLRKFLTKKVGS</sequence>
<name>A0A1Y5TZH7_9PROT</name>
<dbReference type="EMBL" id="FWFR01000007">
    <property type="protein sequence ID" value="SLN77384.1"/>
    <property type="molecule type" value="Genomic_DNA"/>
</dbReference>
<dbReference type="AlphaFoldDB" id="A0A1Y5TZH7"/>
<feature type="region of interest" description="Disordered" evidence="1">
    <location>
        <begin position="40"/>
        <end position="60"/>
    </location>
</feature>
<accession>A0A1Y5TZH7</accession>
<reference evidence="2 3" key="1">
    <citation type="submission" date="2017-03" db="EMBL/GenBank/DDBJ databases">
        <authorList>
            <person name="Afonso C.L."/>
            <person name="Miller P.J."/>
            <person name="Scott M.A."/>
            <person name="Spackman E."/>
            <person name="Goraichik I."/>
            <person name="Dimitrov K.M."/>
            <person name="Suarez D.L."/>
            <person name="Swayne D.E."/>
        </authorList>
    </citation>
    <scope>NUCLEOTIDE SEQUENCE [LARGE SCALE GENOMIC DNA]</scope>
    <source>
        <strain evidence="2 3">CECT 7691</strain>
    </source>
</reference>
<proteinExistence type="predicted"/>
<keyword evidence="3" id="KW-1185">Reference proteome</keyword>
<evidence type="ECO:0000256" key="1">
    <source>
        <dbReference type="SAM" id="MobiDB-lite"/>
    </source>
</evidence>
<evidence type="ECO:0000313" key="3">
    <source>
        <dbReference type="Proteomes" id="UP000193200"/>
    </source>
</evidence>
<dbReference type="InParanoid" id="A0A1Y5TZH7"/>
<gene>
    <name evidence="2" type="ORF">OCH7691_04397</name>
</gene>
<organism evidence="2 3">
    <name type="scientific">Oceanibacterium hippocampi</name>
    <dbReference type="NCBI Taxonomy" id="745714"/>
    <lineage>
        <taxon>Bacteria</taxon>
        <taxon>Pseudomonadati</taxon>
        <taxon>Pseudomonadota</taxon>
        <taxon>Alphaproteobacteria</taxon>
        <taxon>Sneathiellales</taxon>
        <taxon>Sneathiellaceae</taxon>
        <taxon>Oceanibacterium</taxon>
    </lineage>
</organism>
<dbReference type="RefSeq" id="WP_085885733.1">
    <property type="nucleotide sequence ID" value="NZ_FWFR01000007.1"/>
</dbReference>